<accession>A0A2K8SV97</accession>
<protein>
    <submittedName>
        <fullName evidence="2">Uncharacterized protein</fullName>
    </submittedName>
</protein>
<feature type="region of interest" description="Disordered" evidence="1">
    <location>
        <begin position="1"/>
        <end position="39"/>
    </location>
</feature>
<proteinExistence type="predicted"/>
<keyword evidence="3" id="KW-1185">Reference proteome</keyword>
<dbReference type="EMBL" id="CP024785">
    <property type="protein sequence ID" value="AUB39260.1"/>
    <property type="molecule type" value="Genomic_DNA"/>
</dbReference>
<reference evidence="2 3" key="1">
    <citation type="submission" date="2017-11" db="EMBL/GenBank/DDBJ databases">
        <title>Complete genome of a free-living desiccation-tolerant cyanobacterium and its photosynthetic adaptation to extreme terrestrial habitat.</title>
        <authorList>
            <person name="Shang J."/>
        </authorList>
    </citation>
    <scope>NUCLEOTIDE SEQUENCE [LARGE SCALE GENOMIC DNA]</scope>
    <source>
        <strain evidence="2 3">CCNUN1</strain>
    </source>
</reference>
<gene>
    <name evidence="2" type="ORF">COO91_05252</name>
</gene>
<sequence>MPAAGVAIANGIRKGRVRHRREMRQRPRQATQLPVKYEI</sequence>
<evidence type="ECO:0000313" key="2">
    <source>
        <dbReference type="EMBL" id="AUB39260.1"/>
    </source>
</evidence>
<evidence type="ECO:0000313" key="3">
    <source>
        <dbReference type="Proteomes" id="UP000232003"/>
    </source>
</evidence>
<dbReference type="KEGG" id="nfl:COO91_05252"/>
<dbReference type="Proteomes" id="UP000232003">
    <property type="component" value="Chromosome"/>
</dbReference>
<feature type="compositionally biased region" description="Basic residues" evidence="1">
    <location>
        <begin position="13"/>
        <end position="27"/>
    </location>
</feature>
<organism evidence="2 3">
    <name type="scientific">Nostoc flagelliforme CCNUN1</name>
    <dbReference type="NCBI Taxonomy" id="2038116"/>
    <lineage>
        <taxon>Bacteria</taxon>
        <taxon>Bacillati</taxon>
        <taxon>Cyanobacteriota</taxon>
        <taxon>Cyanophyceae</taxon>
        <taxon>Nostocales</taxon>
        <taxon>Nostocaceae</taxon>
        <taxon>Nostoc</taxon>
    </lineage>
</organism>
<name>A0A2K8SV97_9NOSO</name>
<dbReference type="AlphaFoldDB" id="A0A2K8SV97"/>
<evidence type="ECO:0000256" key="1">
    <source>
        <dbReference type="SAM" id="MobiDB-lite"/>
    </source>
</evidence>